<evidence type="ECO:0000256" key="6">
    <source>
        <dbReference type="ARBA" id="ARBA00022763"/>
    </source>
</evidence>
<evidence type="ECO:0000259" key="11">
    <source>
        <dbReference type="Pfam" id="PF02870"/>
    </source>
</evidence>
<dbReference type="NCBIfam" id="TIGR00589">
    <property type="entry name" value="ogt"/>
    <property type="match status" value="1"/>
</dbReference>
<comment type="similarity">
    <text evidence="2 9">Belongs to the MGMT family.</text>
</comment>
<evidence type="ECO:0000256" key="3">
    <source>
        <dbReference type="ARBA" id="ARBA00022490"/>
    </source>
</evidence>
<dbReference type="InterPro" id="IPR014048">
    <property type="entry name" value="MethylDNA_cys_MeTrfase_DNA-bd"/>
</dbReference>
<dbReference type="CDD" id="cd06445">
    <property type="entry name" value="ATase"/>
    <property type="match status" value="1"/>
</dbReference>
<evidence type="ECO:0000313" key="12">
    <source>
        <dbReference type="EMBL" id="OON80028.1"/>
    </source>
</evidence>
<dbReference type="EMBL" id="MVFC01000008">
    <property type="protein sequence ID" value="OON80028.1"/>
    <property type="molecule type" value="Genomic_DNA"/>
</dbReference>
<evidence type="ECO:0000256" key="7">
    <source>
        <dbReference type="ARBA" id="ARBA00023204"/>
    </source>
</evidence>
<comment type="catalytic activity">
    <reaction evidence="1 9">
        <text>a 4-O-methyl-thymidine in DNA + L-cysteinyl-[protein] = a thymidine in DNA + S-methyl-L-cysteinyl-[protein]</text>
        <dbReference type="Rhea" id="RHEA:53428"/>
        <dbReference type="Rhea" id="RHEA-COMP:10131"/>
        <dbReference type="Rhea" id="RHEA-COMP:10132"/>
        <dbReference type="Rhea" id="RHEA-COMP:13555"/>
        <dbReference type="Rhea" id="RHEA-COMP:13556"/>
        <dbReference type="ChEBI" id="CHEBI:29950"/>
        <dbReference type="ChEBI" id="CHEBI:82612"/>
        <dbReference type="ChEBI" id="CHEBI:137386"/>
        <dbReference type="ChEBI" id="CHEBI:137387"/>
        <dbReference type="EC" id="2.1.1.63"/>
    </reaction>
</comment>
<evidence type="ECO:0000256" key="4">
    <source>
        <dbReference type="ARBA" id="ARBA00022603"/>
    </source>
</evidence>
<dbReference type="OrthoDB" id="9802228at2"/>
<evidence type="ECO:0000313" key="13">
    <source>
        <dbReference type="Proteomes" id="UP000190539"/>
    </source>
</evidence>
<dbReference type="InterPro" id="IPR023546">
    <property type="entry name" value="MGMT"/>
</dbReference>
<dbReference type="GO" id="GO:0032259">
    <property type="term" value="P:methylation"/>
    <property type="evidence" value="ECO:0007669"/>
    <property type="project" value="UniProtKB-KW"/>
</dbReference>
<dbReference type="PANTHER" id="PTHR10815:SF5">
    <property type="entry name" value="METHYLATED-DNA--PROTEIN-CYSTEINE METHYLTRANSFERASE"/>
    <property type="match status" value="1"/>
</dbReference>
<dbReference type="InterPro" id="IPR036631">
    <property type="entry name" value="MGMT_N_sf"/>
</dbReference>
<dbReference type="HAMAP" id="MF_00772">
    <property type="entry name" value="OGT"/>
    <property type="match status" value="1"/>
</dbReference>
<evidence type="ECO:0000256" key="9">
    <source>
        <dbReference type="HAMAP-Rule" id="MF_00772"/>
    </source>
</evidence>
<dbReference type="RefSeq" id="WP_077967697.1">
    <property type="nucleotide sequence ID" value="NZ_CP045178.1"/>
</dbReference>
<dbReference type="AlphaFoldDB" id="A0A1V4A9B2"/>
<evidence type="ECO:0000256" key="2">
    <source>
        <dbReference type="ARBA" id="ARBA00008711"/>
    </source>
</evidence>
<dbReference type="InterPro" id="IPR001497">
    <property type="entry name" value="MethylDNA_cys_MeTrfase_AS"/>
</dbReference>
<dbReference type="GO" id="GO:0003908">
    <property type="term" value="F:methylated-DNA-[protein]-cysteine S-methyltransferase activity"/>
    <property type="evidence" value="ECO:0007669"/>
    <property type="project" value="UniProtKB-UniRule"/>
</dbReference>
<dbReference type="Proteomes" id="UP000190539">
    <property type="component" value="Unassembled WGS sequence"/>
</dbReference>
<dbReference type="STRING" id="83656.B1H18_12640"/>
<dbReference type="FunFam" id="1.10.10.10:FF:000214">
    <property type="entry name" value="Methylated-DNA--protein-cysteine methyltransferase"/>
    <property type="match status" value="1"/>
</dbReference>
<comment type="miscellaneous">
    <text evidence="9">This enzyme catalyzes only one turnover and therefore is not strictly catalytic. According to one definition, an enzyme is a biocatalyst that acts repeatedly and over many reaction cycles.</text>
</comment>
<feature type="active site" description="Nucleophile; methyl group acceptor" evidence="9">
    <location>
        <position position="132"/>
    </location>
</feature>
<dbReference type="Gene3D" id="3.30.160.70">
    <property type="entry name" value="Methylated DNA-protein cysteine methyltransferase domain"/>
    <property type="match status" value="1"/>
</dbReference>
<dbReference type="InterPro" id="IPR008332">
    <property type="entry name" value="MethylG_MeTrfase_N"/>
</dbReference>
<dbReference type="Pfam" id="PF01035">
    <property type="entry name" value="DNA_binding_1"/>
    <property type="match status" value="1"/>
</dbReference>
<keyword evidence="13" id="KW-1185">Reference proteome</keyword>
<sequence>MNTRHAIVPTPLGDLTVVASGESLVGVYFPHHWYLPPSAELGPETDAGQDPPLARAAAQLGEYLAGERTSFDLATETHGDPLQEQVWAMLRRIPFGTTTTYGALAEQLGNKGLAQTVGQAVGHNPLSIIVPCHRVVGSNGKLTGFAGGLSRKQRLLELEEPAEVRAGRLF</sequence>
<evidence type="ECO:0000256" key="5">
    <source>
        <dbReference type="ARBA" id="ARBA00022679"/>
    </source>
</evidence>
<dbReference type="InterPro" id="IPR036217">
    <property type="entry name" value="MethylDNA_cys_MeTrfase_DNAb"/>
</dbReference>
<dbReference type="Gene3D" id="1.10.10.10">
    <property type="entry name" value="Winged helix-like DNA-binding domain superfamily/Winged helix DNA-binding domain"/>
    <property type="match status" value="1"/>
</dbReference>
<feature type="domain" description="Methylated-DNA-[protein]-cysteine S-methyltransferase DNA binding" evidence="10">
    <location>
        <begin position="82"/>
        <end position="160"/>
    </location>
</feature>
<keyword evidence="4 9" id="KW-0489">Methyltransferase</keyword>
<protein>
    <recommendedName>
        <fullName evidence="9">Methylated-DNA--protein-cysteine methyltransferase</fullName>
        <ecNumber evidence="9">2.1.1.63</ecNumber>
    </recommendedName>
    <alternativeName>
        <fullName evidence="9">6-O-methylguanine-DNA methyltransferase</fullName>
        <shortName evidence="9">MGMT</shortName>
    </alternativeName>
    <alternativeName>
        <fullName evidence="9">O-6-methylguanine-DNA-alkyltransferase</fullName>
    </alternativeName>
</protein>
<keyword evidence="5 9" id="KW-0808">Transferase</keyword>
<reference evidence="12 13" key="1">
    <citation type="submission" date="2017-02" db="EMBL/GenBank/DDBJ databases">
        <title>Draft Genome Sequence of Streptomyces tsukubaensis F601, a Producer of the immunosuppressant tacrolimus FK506.</title>
        <authorList>
            <person name="Zong G."/>
            <person name="Zhong C."/>
            <person name="Fu J."/>
            <person name="Qin R."/>
            <person name="Cao G."/>
        </authorList>
    </citation>
    <scope>NUCLEOTIDE SEQUENCE [LARGE SCALE GENOMIC DNA]</scope>
    <source>
        <strain evidence="12 13">F601</strain>
    </source>
</reference>
<dbReference type="InterPro" id="IPR036388">
    <property type="entry name" value="WH-like_DNA-bd_sf"/>
</dbReference>
<evidence type="ECO:0000259" key="10">
    <source>
        <dbReference type="Pfam" id="PF01035"/>
    </source>
</evidence>
<keyword evidence="7 9" id="KW-0234">DNA repair</keyword>
<keyword evidence="6 9" id="KW-0227">DNA damage</keyword>
<dbReference type="PANTHER" id="PTHR10815">
    <property type="entry name" value="METHYLATED-DNA--PROTEIN-CYSTEINE METHYLTRANSFERASE"/>
    <property type="match status" value="1"/>
</dbReference>
<dbReference type="SUPFAM" id="SSF53155">
    <property type="entry name" value="Methylated DNA-protein cysteine methyltransferase domain"/>
    <property type="match status" value="1"/>
</dbReference>
<evidence type="ECO:0000256" key="8">
    <source>
        <dbReference type="ARBA" id="ARBA00049348"/>
    </source>
</evidence>
<name>A0A1V4A9B2_9ACTN</name>
<comment type="caution">
    <text evidence="12">The sequence shown here is derived from an EMBL/GenBank/DDBJ whole genome shotgun (WGS) entry which is preliminary data.</text>
</comment>
<dbReference type="EC" id="2.1.1.63" evidence="9"/>
<dbReference type="GO" id="GO:0005737">
    <property type="term" value="C:cytoplasm"/>
    <property type="evidence" value="ECO:0007669"/>
    <property type="project" value="UniProtKB-SubCell"/>
</dbReference>
<comment type="catalytic activity">
    <reaction evidence="8 9">
        <text>a 6-O-methyl-2'-deoxyguanosine in DNA + L-cysteinyl-[protein] = S-methyl-L-cysteinyl-[protein] + a 2'-deoxyguanosine in DNA</text>
        <dbReference type="Rhea" id="RHEA:24000"/>
        <dbReference type="Rhea" id="RHEA-COMP:10131"/>
        <dbReference type="Rhea" id="RHEA-COMP:10132"/>
        <dbReference type="Rhea" id="RHEA-COMP:11367"/>
        <dbReference type="Rhea" id="RHEA-COMP:11368"/>
        <dbReference type="ChEBI" id="CHEBI:29950"/>
        <dbReference type="ChEBI" id="CHEBI:82612"/>
        <dbReference type="ChEBI" id="CHEBI:85445"/>
        <dbReference type="ChEBI" id="CHEBI:85448"/>
        <dbReference type="EC" id="2.1.1.63"/>
    </reaction>
</comment>
<dbReference type="PROSITE" id="PS00374">
    <property type="entry name" value="MGMT"/>
    <property type="match status" value="1"/>
</dbReference>
<accession>A0A1V4A9B2</accession>
<comment type="function">
    <text evidence="9">Involved in the cellular defense against the biological effects of O6-methylguanine (O6-MeG) and O4-methylthymine (O4-MeT) in DNA. Repairs the methylated nucleobase in DNA by stoichiometrically transferring the methyl group to a cysteine residue in the enzyme. This is a suicide reaction: the enzyme is irreversibly inactivated.</text>
</comment>
<dbReference type="SUPFAM" id="SSF46767">
    <property type="entry name" value="Methylated DNA-protein cysteine methyltransferase, C-terminal domain"/>
    <property type="match status" value="1"/>
</dbReference>
<dbReference type="Pfam" id="PF02870">
    <property type="entry name" value="Methyltransf_1N"/>
    <property type="match status" value="1"/>
</dbReference>
<gene>
    <name evidence="12" type="ORF">B1H18_12640</name>
</gene>
<comment type="subcellular location">
    <subcellularLocation>
        <location evidence="9">Cytoplasm</location>
    </subcellularLocation>
</comment>
<organism evidence="12 13">
    <name type="scientific">Streptomyces tsukubensis</name>
    <dbReference type="NCBI Taxonomy" id="83656"/>
    <lineage>
        <taxon>Bacteria</taxon>
        <taxon>Bacillati</taxon>
        <taxon>Actinomycetota</taxon>
        <taxon>Actinomycetes</taxon>
        <taxon>Kitasatosporales</taxon>
        <taxon>Streptomycetaceae</taxon>
        <taxon>Streptomyces</taxon>
    </lineage>
</organism>
<keyword evidence="3 9" id="KW-0963">Cytoplasm</keyword>
<dbReference type="GO" id="GO:0006307">
    <property type="term" value="P:DNA alkylation repair"/>
    <property type="evidence" value="ECO:0007669"/>
    <property type="project" value="UniProtKB-UniRule"/>
</dbReference>
<proteinExistence type="inferred from homology"/>
<feature type="domain" description="Methylguanine DNA methyltransferase ribonuclease-like" evidence="11">
    <location>
        <begin position="5"/>
        <end position="76"/>
    </location>
</feature>
<evidence type="ECO:0000256" key="1">
    <source>
        <dbReference type="ARBA" id="ARBA00001286"/>
    </source>
</evidence>